<gene>
    <name evidence="5" type="ORF">DASC09_048930</name>
</gene>
<comment type="caution">
    <text evidence="5">The sequence shown here is derived from an EMBL/GenBank/DDBJ whole genome shotgun (WGS) entry which is preliminary data.</text>
</comment>
<evidence type="ECO:0000313" key="5">
    <source>
        <dbReference type="EMBL" id="GMM37568.1"/>
    </source>
</evidence>
<dbReference type="CDD" id="cd00200">
    <property type="entry name" value="WD40"/>
    <property type="match status" value="1"/>
</dbReference>
<dbReference type="RefSeq" id="XP_064854564.1">
    <property type="nucleotide sequence ID" value="XM_064998492.1"/>
</dbReference>
<organism evidence="5 6">
    <name type="scientific">Saccharomycopsis crataegensis</name>
    <dbReference type="NCBI Taxonomy" id="43959"/>
    <lineage>
        <taxon>Eukaryota</taxon>
        <taxon>Fungi</taxon>
        <taxon>Dikarya</taxon>
        <taxon>Ascomycota</taxon>
        <taxon>Saccharomycotina</taxon>
        <taxon>Saccharomycetes</taxon>
        <taxon>Saccharomycopsidaceae</taxon>
        <taxon>Saccharomycopsis</taxon>
    </lineage>
</organism>
<sequence length="337" mass="36977">MTADYSFSNLYNSRYSLPPRSNGSKSTCIKISPDGQYFAVSTSDSTIAIHTLASGKLKIKFHGHTKGVSDICWSPDSHYLASASDDRTIKLWGLAEAQCIRTFVGHSYSVSCVQFNYKGNLLISGSADEAIRIWDVQRGKCLKTLSTHSDPISSVDVSWDGTILASGSYDGLIRLFDVLSGQCLKTLMYEMTDSSFPISYIKFSPNGKYLLSSSLDGVIRLWNYNNNKVVKTYRNHRYKPSPSATGGGQVYGDEELSVAEKYTCSTEFITVNNKPSMIASGTEHGNILMWDLDTKKIATILSTGEDSPVLQIDTAQSGKVLASVTLSGLVQVWDLQE</sequence>
<feature type="repeat" description="WD" evidence="3">
    <location>
        <begin position="191"/>
        <end position="232"/>
    </location>
</feature>
<dbReference type="AlphaFoldDB" id="A0AAV5QRX4"/>
<feature type="domain" description="WDR5-like beta-propeller" evidence="4">
    <location>
        <begin position="25"/>
        <end position="237"/>
    </location>
</feature>
<reference evidence="5 6" key="1">
    <citation type="journal article" date="2023" name="Elife">
        <title>Identification of key yeast species and microbe-microbe interactions impacting larval growth of Drosophila in the wild.</title>
        <authorList>
            <person name="Mure A."/>
            <person name="Sugiura Y."/>
            <person name="Maeda R."/>
            <person name="Honda K."/>
            <person name="Sakurai N."/>
            <person name="Takahashi Y."/>
            <person name="Watada M."/>
            <person name="Katoh T."/>
            <person name="Gotoh A."/>
            <person name="Gotoh Y."/>
            <person name="Taniguchi I."/>
            <person name="Nakamura K."/>
            <person name="Hayashi T."/>
            <person name="Katayama T."/>
            <person name="Uemura T."/>
            <person name="Hattori Y."/>
        </authorList>
    </citation>
    <scope>NUCLEOTIDE SEQUENCE [LARGE SCALE GENOMIC DNA]</scope>
    <source>
        <strain evidence="5 6">SC-9</strain>
    </source>
</reference>
<dbReference type="PROSITE" id="PS50082">
    <property type="entry name" value="WD_REPEATS_2"/>
    <property type="match status" value="5"/>
</dbReference>
<feature type="repeat" description="WD" evidence="3">
    <location>
        <begin position="103"/>
        <end position="144"/>
    </location>
</feature>
<dbReference type="PROSITE" id="PS50294">
    <property type="entry name" value="WD_REPEATS_REGION"/>
    <property type="match status" value="5"/>
</dbReference>
<dbReference type="Pfam" id="PF25175">
    <property type="entry name" value="Beta-prop_WDR5"/>
    <property type="match status" value="1"/>
</dbReference>
<dbReference type="InterPro" id="IPR015943">
    <property type="entry name" value="WD40/YVTN_repeat-like_dom_sf"/>
</dbReference>
<accession>A0AAV5QRX4</accession>
<feature type="repeat" description="WD" evidence="3">
    <location>
        <begin position="145"/>
        <end position="186"/>
    </location>
</feature>
<proteinExistence type="predicted"/>
<evidence type="ECO:0000313" key="6">
    <source>
        <dbReference type="Proteomes" id="UP001360560"/>
    </source>
</evidence>
<dbReference type="InterPro" id="IPR001680">
    <property type="entry name" value="WD40_rpt"/>
</dbReference>
<evidence type="ECO:0000256" key="1">
    <source>
        <dbReference type="ARBA" id="ARBA00022574"/>
    </source>
</evidence>
<dbReference type="InterPro" id="IPR036322">
    <property type="entry name" value="WD40_repeat_dom_sf"/>
</dbReference>
<name>A0AAV5QRX4_9ASCO</name>
<dbReference type="InterPro" id="IPR019775">
    <property type="entry name" value="WD40_repeat_CS"/>
</dbReference>
<dbReference type="SMART" id="SM00320">
    <property type="entry name" value="WD40"/>
    <property type="match status" value="7"/>
</dbReference>
<keyword evidence="1 3" id="KW-0853">WD repeat</keyword>
<dbReference type="PANTHER" id="PTHR19848">
    <property type="entry name" value="WD40 REPEAT PROTEIN"/>
    <property type="match status" value="1"/>
</dbReference>
<dbReference type="Proteomes" id="UP001360560">
    <property type="component" value="Unassembled WGS sequence"/>
</dbReference>
<dbReference type="GeneID" id="90075543"/>
<evidence type="ECO:0000256" key="3">
    <source>
        <dbReference type="PROSITE-ProRule" id="PRU00221"/>
    </source>
</evidence>
<dbReference type="PANTHER" id="PTHR19848:SF8">
    <property type="entry name" value="F-BOX AND WD REPEAT DOMAIN CONTAINING 7"/>
    <property type="match status" value="1"/>
</dbReference>
<dbReference type="SUPFAM" id="SSF50978">
    <property type="entry name" value="WD40 repeat-like"/>
    <property type="match status" value="1"/>
</dbReference>
<dbReference type="InterPro" id="IPR059122">
    <property type="entry name" value="Beta-prop_WDR5-like"/>
</dbReference>
<evidence type="ECO:0000256" key="2">
    <source>
        <dbReference type="ARBA" id="ARBA00022737"/>
    </source>
</evidence>
<feature type="repeat" description="WD" evidence="3">
    <location>
        <begin position="302"/>
        <end position="337"/>
    </location>
</feature>
<feature type="repeat" description="WD" evidence="3">
    <location>
        <begin position="61"/>
        <end position="102"/>
    </location>
</feature>
<keyword evidence="2" id="KW-0677">Repeat</keyword>
<dbReference type="InterPro" id="IPR020472">
    <property type="entry name" value="WD40_PAC1"/>
</dbReference>
<dbReference type="Gene3D" id="2.130.10.10">
    <property type="entry name" value="YVTN repeat-like/Quinoprotein amine dehydrogenase"/>
    <property type="match status" value="2"/>
</dbReference>
<evidence type="ECO:0000259" key="4">
    <source>
        <dbReference type="Pfam" id="PF25175"/>
    </source>
</evidence>
<dbReference type="PROSITE" id="PS00678">
    <property type="entry name" value="WD_REPEATS_1"/>
    <property type="match status" value="1"/>
</dbReference>
<dbReference type="PRINTS" id="PR00320">
    <property type="entry name" value="GPROTEINBRPT"/>
</dbReference>
<dbReference type="EMBL" id="BTFZ01000012">
    <property type="protein sequence ID" value="GMM37568.1"/>
    <property type="molecule type" value="Genomic_DNA"/>
</dbReference>
<protein>
    <submittedName>
        <fullName evidence="5">Swd3 protein</fullName>
    </submittedName>
</protein>
<keyword evidence="6" id="KW-1185">Reference proteome</keyword>